<name>A0A1S4AWM8_TOBAC</name>
<evidence type="ECO:0000313" key="2">
    <source>
        <dbReference type="RefSeq" id="XP_016481021.1"/>
    </source>
</evidence>
<dbReference type="OrthoDB" id="911950at2759"/>
<dbReference type="KEGG" id="nta:107802095"/>
<feature type="domain" description="Retrotransposon Copia-like N-terminal" evidence="1">
    <location>
        <begin position="3"/>
        <end position="49"/>
    </location>
</feature>
<dbReference type="Pfam" id="PF14244">
    <property type="entry name" value="Retrotran_gag_3"/>
    <property type="match status" value="1"/>
</dbReference>
<proteinExistence type="predicted"/>
<dbReference type="AlphaFoldDB" id="A0A1S4AWM8"/>
<dbReference type="PANTHER" id="PTHR37610">
    <property type="entry name" value="CCHC-TYPE DOMAIN-CONTAINING PROTEIN"/>
    <property type="match status" value="1"/>
</dbReference>
<protein>
    <recommendedName>
        <fullName evidence="1">Retrotransposon Copia-like N-terminal domain-containing protein</fullName>
    </recommendedName>
</protein>
<dbReference type="RefSeq" id="XP_016481021.1">
    <property type="nucleotide sequence ID" value="XM_016625535.1"/>
</dbReference>
<organism evidence="2">
    <name type="scientific">Nicotiana tabacum</name>
    <name type="common">Common tobacco</name>
    <dbReference type="NCBI Taxonomy" id="4097"/>
    <lineage>
        <taxon>Eukaryota</taxon>
        <taxon>Viridiplantae</taxon>
        <taxon>Streptophyta</taxon>
        <taxon>Embryophyta</taxon>
        <taxon>Tracheophyta</taxon>
        <taxon>Spermatophyta</taxon>
        <taxon>Magnoliopsida</taxon>
        <taxon>eudicotyledons</taxon>
        <taxon>Gunneridae</taxon>
        <taxon>Pentapetalae</taxon>
        <taxon>asterids</taxon>
        <taxon>lamiids</taxon>
        <taxon>Solanales</taxon>
        <taxon>Solanaceae</taxon>
        <taxon>Nicotianoideae</taxon>
        <taxon>Nicotianeae</taxon>
        <taxon>Nicotiana</taxon>
    </lineage>
</organism>
<sequence length="271" mass="30635">MESSDVPGISLVPVPFSETNFGSWKRSSIVSLSARNKVAFVDGSLPKPPDNSIESKQWDRCNNMVISWLTSSLSPDIADSVQYSETTEEIWRYLNKRYEIVSGTKDFEIKTELASTIKEGILKEEEEDRLHQFLMGLNAVYVSVRSNLLMMQPPPTQDSAYNILLQDERQRQINSNSQFGPNSAAFTAKINHQSSPNTNYKPPCSNTQRQYVQKVNFDQAKGNIFCRYWPFSEDASGSWDLLTYGLSYCLNFEVAEIQALLGVSCRPNISV</sequence>
<dbReference type="InterPro" id="IPR029472">
    <property type="entry name" value="Copia-like_N"/>
</dbReference>
<gene>
    <name evidence="2" type="primary">LOC107802095</name>
</gene>
<reference evidence="2" key="1">
    <citation type="submission" date="2025-08" db="UniProtKB">
        <authorList>
            <consortium name="RefSeq"/>
        </authorList>
    </citation>
    <scope>IDENTIFICATION</scope>
</reference>
<dbReference type="PANTHER" id="PTHR37610:SF6">
    <property type="entry name" value="GAG-POLYPEPTIDE OF LTR COPIA-TYPE-RELATED"/>
    <property type="match status" value="1"/>
</dbReference>
<dbReference type="PaxDb" id="4097-A0A1S4AWM8"/>
<accession>A0A1S4AWM8</accession>
<evidence type="ECO:0000259" key="1">
    <source>
        <dbReference type="Pfam" id="PF14244"/>
    </source>
</evidence>